<dbReference type="PROSITE" id="PS50865">
    <property type="entry name" value="ZF_MYND_2"/>
    <property type="match status" value="1"/>
</dbReference>
<evidence type="ECO:0000256" key="3">
    <source>
        <dbReference type="ARBA" id="ARBA00022833"/>
    </source>
</evidence>
<dbReference type="GO" id="GO:0008270">
    <property type="term" value="F:zinc ion binding"/>
    <property type="evidence" value="ECO:0007669"/>
    <property type="project" value="UniProtKB-KW"/>
</dbReference>
<dbReference type="AlphaFoldDB" id="A0AAD3HAA6"/>
<evidence type="ECO:0000256" key="5">
    <source>
        <dbReference type="SAM" id="MobiDB-lite"/>
    </source>
</evidence>
<proteinExistence type="predicted"/>
<evidence type="ECO:0000259" key="6">
    <source>
        <dbReference type="PROSITE" id="PS50865"/>
    </source>
</evidence>
<dbReference type="Proteomes" id="UP001054902">
    <property type="component" value="Unassembled WGS sequence"/>
</dbReference>
<feature type="compositionally biased region" description="Basic residues" evidence="5">
    <location>
        <begin position="1"/>
        <end position="15"/>
    </location>
</feature>
<keyword evidence="3" id="KW-0862">Zinc</keyword>
<keyword evidence="8" id="KW-1185">Reference proteome</keyword>
<evidence type="ECO:0000256" key="1">
    <source>
        <dbReference type="ARBA" id="ARBA00022723"/>
    </source>
</evidence>
<reference evidence="7 8" key="1">
    <citation type="journal article" date="2021" name="Sci. Rep.">
        <title>The genome of the diatom Chaetoceros tenuissimus carries an ancient integrated fragment of an extant virus.</title>
        <authorList>
            <person name="Hongo Y."/>
            <person name="Kimura K."/>
            <person name="Takaki Y."/>
            <person name="Yoshida Y."/>
            <person name="Baba S."/>
            <person name="Kobayashi G."/>
            <person name="Nagasaki K."/>
            <person name="Hano T."/>
            <person name="Tomaru Y."/>
        </authorList>
    </citation>
    <scope>NUCLEOTIDE SEQUENCE [LARGE SCALE GENOMIC DNA]</scope>
    <source>
        <strain evidence="7 8">NIES-3715</strain>
    </source>
</reference>
<accession>A0AAD3HAA6</accession>
<gene>
    <name evidence="7" type="ORF">CTEN210_12234</name>
</gene>
<dbReference type="PROSITE" id="PS01360">
    <property type="entry name" value="ZF_MYND_1"/>
    <property type="match status" value="1"/>
</dbReference>
<evidence type="ECO:0000256" key="2">
    <source>
        <dbReference type="ARBA" id="ARBA00022771"/>
    </source>
</evidence>
<dbReference type="EMBL" id="BLLK01000051">
    <property type="protein sequence ID" value="GFH55758.1"/>
    <property type="molecule type" value="Genomic_DNA"/>
</dbReference>
<sequence length="491" mass="57723">MGKKSKRHVGKRSQQKKAGVKEEAASISSPEHAPSMSYLVEQLIDQQAQEATDALEEFTMWSLSDKADLTPKKFEKMAPRTAKMLNTGERSIQQVLKSRKKVIDILDRRTKEFELQKGVTLSMREVKLKSKKEEDEFRQDLKAMMERQKSYMVPPTNVYDSFQKVAYVWKESRNACFDDCRFLIMPVSEFYHFFYEMIPAFVFCQEVTETELFQKFFYHPSARSQELKDELQKLLSSLLSLYQDMKRCWECNGICGEEIERSLICSRCKCATYCSRECQVKHWKQGTHKDCCKDIGEEWSTYERNKKRVERALYKDQRVYTKLIIVNEIEKECFLRPCESHDYYLCTCNSGDTLSSMDTFYKNIATLACGGKHLLFGDDTISSRLEEKIEIDFKDVISEFDPNTLYGYEITAMKNIASLLPYKEIDLDLTEEFIMRTMRSILSVDRFFTLYVCFESYNLSKYITGQEDFDKFKLERDCLQFWKSSPFSATK</sequence>
<dbReference type="InterPro" id="IPR002893">
    <property type="entry name" value="Znf_MYND"/>
</dbReference>
<evidence type="ECO:0000256" key="4">
    <source>
        <dbReference type="PROSITE-ProRule" id="PRU00134"/>
    </source>
</evidence>
<dbReference type="SUPFAM" id="SSF144232">
    <property type="entry name" value="HIT/MYND zinc finger-like"/>
    <property type="match status" value="1"/>
</dbReference>
<protein>
    <submittedName>
        <fullName evidence="7">Bromodomain and WD repeat-containing 1-like</fullName>
    </submittedName>
</protein>
<organism evidence="7 8">
    <name type="scientific">Chaetoceros tenuissimus</name>
    <dbReference type="NCBI Taxonomy" id="426638"/>
    <lineage>
        <taxon>Eukaryota</taxon>
        <taxon>Sar</taxon>
        <taxon>Stramenopiles</taxon>
        <taxon>Ochrophyta</taxon>
        <taxon>Bacillariophyta</taxon>
        <taxon>Coscinodiscophyceae</taxon>
        <taxon>Chaetocerotophycidae</taxon>
        <taxon>Chaetocerotales</taxon>
        <taxon>Chaetocerotaceae</taxon>
        <taxon>Chaetoceros</taxon>
    </lineage>
</organism>
<feature type="region of interest" description="Disordered" evidence="5">
    <location>
        <begin position="1"/>
        <end position="33"/>
    </location>
</feature>
<name>A0AAD3HAA6_9STRA</name>
<evidence type="ECO:0000313" key="8">
    <source>
        <dbReference type="Proteomes" id="UP001054902"/>
    </source>
</evidence>
<feature type="domain" description="MYND-type" evidence="6">
    <location>
        <begin position="248"/>
        <end position="292"/>
    </location>
</feature>
<comment type="caution">
    <text evidence="7">The sequence shown here is derived from an EMBL/GenBank/DDBJ whole genome shotgun (WGS) entry which is preliminary data.</text>
</comment>
<evidence type="ECO:0000313" key="7">
    <source>
        <dbReference type="EMBL" id="GFH55758.1"/>
    </source>
</evidence>
<dbReference type="Gene3D" id="6.10.140.2220">
    <property type="match status" value="1"/>
</dbReference>
<keyword evidence="2 4" id="KW-0863">Zinc-finger</keyword>
<dbReference type="Pfam" id="PF01753">
    <property type="entry name" value="zf-MYND"/>
    <property type="match status" value="1"/>
</dbReference>
<keyword evidence="1" id="KW-0479">Metal-binding</keyword>